<evidence type="ECO:0000313" key="1">
    <source>
        <dbReference type="EMBL" id="MBW0581914.1"/>
    </source>
</evidence>
<dbReference type="OrthoDB" id="2506710at2759"/>
<dbReference type="EMBL" id="AVOT02111182">
    <property type="protein sequence ID" value="MBW0581914.1"/>
    <property type="molecule type" value="Genomic_DNA"/>
</dbReference>
<keyword evidence="2" id="KW-1185">Reference proteome</keyword>
<organism evidence="1 2">
    <name type="scientific">Austropuccinia psidii MF-1</name>
    <dbReference type="NCBI Taxonomy" id="1389203"/>
    <lineage>
        <taxon>Eukaryota</taxon>
        <taxon>Fungi</taxon>
        <taxon>Dikarya</taxon>
        <taxon>Basidiomycota</taxon>
        <taxon>Pucciniomycotina</taxon>
        <taxon>Pucciniomycetes</taxon>
        <taxon>Pucciniales</taxon>
        <taxon>Sphaerophragmiaceae</taxon>
        <taxon>Austropuccinia</taxon>
    </lineage>
</organism>
<protein>
    <submittedName>
        <fullName evidence="1">Uncharacterized protein</fullName>
    </submittedName>
</protein>
<evidence type="ECO:0000313" key="2">
    <source>
        <dbReference type="Proteomes" id="UP000765509"/>
    </source>
</evidence>
<gene>
    <name evidence="1" type="ORF">O181_121629</name>
</gene>
<accession>A0A9Q3Q1J8</accession>
<proteinExistence type="predicted"/>
<name>A0A9Q3Q1J8_9BASI</name>
<comment type="caution">
    <text evidence="1">The sequence shown here is derived from an EMBL/GenBank/DDBJ whole genome shotgun (WGS) entry which is preliminary data.</text>
</comment>
<sequence length="91" mass="11395">MKFIRPNDMIKLDFEFPERLVTARFNNLFTRSDHRWYIELRQAHGYQSWNWWKTQIIKKWANDAWRFKVEMAFESDKFNSDKDKALPWFCQ</sequence>
<dbReference type="Proteomes" id="UP000765509">
    <property type="component" value="Unassembled WGS sequence"/>
</dbReference>
<dbReference type="AlphaFoldDB" id="A0A9Q3Q1J8"/>
<reference evidence="1" key="1">
    <citation type="submission" date="2021-03" db="EMBL/GenBank/DDBJ databases">
        <title>Draft genome sequence of rust myrtle Austropuccinia psidii MF-1, a brazilian biotype.</title>
        <authorList>
            <person name="Quecine M.C."/>
            <person name="Pachon D.M.R."/>
            <person name="Bonatelli M.L."/>
            <person name="Correr F.H."/>
            <person name="Franceschini L.M."/>
            <person name="Leite T.F."/>
            <person name="Margarido G.R.A."/>
            <person name="Almeida C.A."/>
            <person name="Ferrarezi J.A."/>
            <person name="Labate C.A."/>
        </authorList>
    </citation>
    <scope>NUCLEOTIDE SEQUENCE</scope>
    <source>
        <strain evidence="1">MF-1</strain>
    </source>
</reference>